<evidence type="ECO:0000256" key="4">
    <source>
        <dbReference type="ARBA" id="ARBA00023136"/>
    </source>
</evidence>
<accession>A0AAD9SAX9</accession>
<reference evidence="8" key="1">
    <citation type="submission" date="2023-06" db="EMBL/GenBank/DDBJ databases">
        <authorList>
            <person name="Noh H."/>
        </authorList>
    </citation>
    <scope>NUCLEOTIDE SEQUENCE</scope>
    <source>
        <strain evidence="8">DUCC20226</strain>
    </source>
</reference>
<keyword evidence="3 6" id="KW-1133">Transmembrane helix</keyword>
<sequence>MSSASVQALPPDERKGDIINIVGWVGAAISILCVVLRIYSRLFITRSPGWDDAILVFAAVFKIINTALNTVSVSYGIGRHVYYLSDDDIVDTLYYESILRPIGIAAIFLPKLAVVILIIRLMGTAKRGVWCLYSVIGILFITFALAIILFFAQCSPADHLWHPFSPADCFPSYVIDGSAYVAAYMEAWKLISFIFGAWSAFTDFVLAVFPATILWNLQMKRSKNISIMLLMGLGFFIEADLVIMAACAPALPKLVLRILGRDTEESPKQDSHPYSIKPDFHGYHAFDNRFDSAGIGNIRGGIAC</sequence>
<dbReference type="InterPro" id="IPR052337">
    <property type="entry name" value="SAT4-like"/>
</dbReference>
<dbReference type="EMBL" id="JAUJFL010000005">
    <property type="protein sequence ID" value="KAK2603347.1"/>
    <property type="molecule type" value="Genomic_DNA"/>
</dbReference>
<name>A0AAD9SAX9_PHOAM</name>
<evidence type="ECO:0000259" key="7">
    <source>
        <dbReference type="Pfam" id="PF20684"/>
    </source>
</evidence>
<protein>
    <recommendedName>
        <fullName evidence="7">Rhodopsin domain-containing protein</fullName>
    </recommendedName>
</protein>
<evidence type="ECO:0000313" key="9">
    <source>
        <dbReference type="Proteomes" id="UP001265746"/>
    </source>
</evidence>
<comment type="subcellular location">
    <subcellularLocation>
        <location evidence="1">Membrane</location>
        <topology evidence="1">Multi-pass membrane protein</topology>
    </subcellularLocation>
</comment>
<evidence type="ECO:0000256" key="5">
    <source>
        <dbReference type="ARBA" id="ARBA00038359"/>
    </source>
</evidence>
<dbReference type="PANTHER" id="PTHR33048">
    <property type="entry name" value="PTH11-LIKE INTEGRAL MEMBRANE PROTEIN (AFU_ORTHOLOGUE AFUA_5G11245)"/>
    <property type="match status" value="1"/>
</dbReference>
<keyword evidence="4 6" id="KW-0472">Membrane</keyword>
<feature type="transmembrane region" description="Helical" evidence="6">
    <location>
        <begin position="52"/>
        <end position="78"/>
    </location>
</feature>
<feature type="transmembrane region" description="Helical" evidence="6">
    <location>
        <begin position="190"/>
        <end position="215"/>
    </location>
</feature>
<feature type="transmembrane region" description="Helical" evidence="6">
    <location>
        <begin position="131"/>
        <end position="152"/>
    </location>
</feature>
<organism evidence="8 9">
    <name type="scientific">Phomopsis amygdali</name>
    <name type="common">Fusicoccum amygdali</name>
    <dbReference type="NCBI Taxonomy" id="1214568"/>
    <lineage>
        <taxon>Eukaryota</taxon>
        <taxon>Fungi</taxon>
        <taxon>Dikarya</taxon>
        <taxon>Ascomycota</taxon>
        <taxon>Pezizomycotina</taxon>
        <taxon>Sordariomycetes</taxon>
        <taxon>Sordariomycetidae</taxon>
        <taxon>Diaporthales</taxon>
        <taxon>Diaporthaceae</taxon>
        <taxon>Diaporthe</taxon>
    </lineage>
</organism>
<dbReference type="PANTHER" id="PTHR33048:SF155">
    <property type="entry name" value="INTEGRAL MEMBRANE PROTEIN"/>
    <property type="match status" value="1"/>
</dbReference>
<feature type="transmembrane region" description="Helical" evidence="6">
    <location>
        <begin position="227"/>
        <end position="251"/>
    </location>
</feature>
<evidence type="ECO:0000313" key="8">
    <source>
        <dbReference type="EMBL" id="KAK2603347.1"/>
    </source>
</evidence>
<dbReference type="GO" id="GO:0016020">
    <property type="term" value="C:membrane"/>
    <property type="evidence" value="ECO:0007669"/>
    <property type="project" value="UniProtKB-SubCell"/>
</dbReference>
<evidence type="ECO:0000256" key="1">
    <source>
        <dbReference type="ARBA" id="ARBA00004141"/>
    </source>
</evidence>
<keyword evidence="2 6" id="KW-0812">Transmembrane</keyword>
<feature type="transmembrane region" description="Helical" evidence="6">
    <location>
        <begin position="98"/>
        <end position="119"/>
    </location>
</feature>
<dbReference type="InterPro" id="IPR049326">
    <property type="entry name" value="Rhodopsin_dom_fungi"/>
</dbReference>
<dbReference type="Proteomes" id="UP001265746">
    <property type="component" value="Unassembled WGS sequence"/>
</dbReference>
<evidence type="ECO:0000256" key="6">
    <source>
        <dbReference type="SAM" id="Phobius"/>
    </source>
</evidence>
<feature type="transmembrane region" description="Helical" evidence="6">
    <location>
        <begin position="18"/>
        <end position="40"/>
    </location>
</feature>
<proteinExistence type="inferred from homology"/>
<comment type="caution">
    <text evidence="8">The sequence shown here is derived from an EMBL/GenBank/DDBJ whole genome shotgun (WGS) entry which is preliminary data.</text>
</comment>
<feature type="domain" description="Rhodopsin" evidence="7">
    <location>
        <begin position="36"/>
        <end position="237"/>
    </location>
</feature>
<gene>
    <name evidence="8" type="ORF">N8I77_009811</name>
</gene>
<dbReference type="Pfam" id="PF20684">
    <property type="entry name" value="Fung_rhodopsin"/>
    <property type="match status" value="1"/>
</dbReference>
<keyword evidence="9" id="KW-1185">Reference proteome</keyword>
<dbReference type="AlphaFoldDB" id="A0AAD9SAX9"/>
<evidence type="ECO:0000256" key="3">
    <source>
        <dbReference type="ARBA" id="ARBA00022989"/>
    </source>
</evidence>
<comment type="similarity">
    <text evidence="5">Belongs to the SAT4 family.</text>
</comment>
<evidence type="ECO:0000256" key="2">
    <source>
        <dbReference type="ARBA" id="ARBA00022692"/>
    </source>
</evidence>